<protein>
    <submittedName>
        <fullName evidence="1">Uncharacterized protein</fullName>
    </submittedName>
</protein>
<dbReference type="Proteomes" id="UP000326939">
    <property type="component" value="Chromosome 7"/>
</dbReference>
<dbReference type="EMBL" id="VDCV01000007">
    <property type="protein sequence ID" value="KAB5547482.1"/>
    <property type="molecule type" value="Genomic_DNA"/>
</dbReference>
<dbReference type="AlphaFoldDB" id="A0A5N5LXY2"/>
<accession>A0A5N5LXY2</accession>
<evidence type="ECO:0000313" key="1">
    <source>
        <dbReference type="EMBL" id="KAB5547482.1"/>
    </source>
</evidence>
<gene>
    <name evidence="1" type="ORF">DKX38_010888</name>
</gene>
<name>A0A5N5LXY2_9ROSI</name>
<organism evidence="1 2">
    <name type="scientific">Salix brachista</name>
    <dbReference type="NCBI Taxonomy" id="2182728"/>
    <lineage>
        <taxon>Eukaryota</taxon>
        <taxon>Viridiplantae</taxon>
        <taxon>Streptophyta</taxon>
        <taxon>Embryophyta</taxon>
        <taxon>Tracheophyta</taxon>
        <taxon>Spermatophyta</taxon>
        <taxon>Magnoliopsida</taxon>
        <taxon>eudicotyledons</taxon>
        <taxon>Gunneridae</taxon>
        <taxon>Pentapetalae</taxon>
        <taxon>rosids</taxon>
        <taxon>fabids</taxon>
        <taxon>Malpighiales</taxon>
        <taxon>Salicaceae</taxon>
        <taxon>Saliceae</taxon>
        <taxon>Salix</taxon>
    </lineage>
</organism>
<sequence length="209" mass="23414">MSTDKPSTERKKRLDLENFSAFYWNPERVRPNLNPLIRFYPSRRGAFLPIDTFTAKTGAYNEENSVCSFVRFLRTKKIRKKKSDEAGVKLTATGVGAPDKAAMLADRRFQAIIAFLHLLLFSSNGLPFYADPERKASDVLGLYYGFERTFFNPPSAKVFSRSYALRKAVKINTVEATQMIDGVNCNSSSAAPSALTTDIFEICCKVPVA</sequence>
<keyword evidence="2" id="KW-1185">Reference proteome</keyword>
<evidence type="ECO:0000313" key="2">
    <source>
        <dbReference type="Proteomes" id="UP000326939"/>
    </source>
</evidence>
<comment type="caution">
    <text evidence="1">The sequence shown here is derived from an EMBL/GenBank/DDBJ whole genome shotgun (WGS) entry which is preliminary data.</text>
</comment>
<proteinExistence type="predicted"/>
<reference evidence="2" key="1">
    <citation type="journal article" date="2019" name="Gigascience">
        <title>De novo genome assembly of the endangered Acer yangbiense, a plant species with extremely small populations endemic to Yunnan Province, China.</title>
        <authorList>
            <person name="Yang J."/>
            <person name="Wariss H.M."/>
            <person name="Tao L."/>
            <person name="Zhang R."/>
            <person name="Yun Q."/>
            <person name="Hollingsworth P."/>
            <person name="Dao Z."/>
            <person name="Luo G."/>
            <person name="Guo H."/>
            <person name="Ma Y."/>
            <person name="Sun W."/>
        </authorList>
    </citation>
    <scope>NUCLEOTIDE SEQUENCE [LARGE SCALE GENOMIC DNA]</scope>
    <source>
        <strain evidence="2">cv. br00</strain>
    </source>
</reference>